<comment type="caution">
    <text evidence="7">The sequence shown here is derived from an EMBL/GenBank/DDBJ whole genome shotgun (WGS) entry which is preliminary data.</text>
</comment>
<proteinExistence type="predicted"/>
<dbReference type="PANTHER" id="PTHR31744:SF93">
    <property type="entry name" value="NAC DOMAIN-CONTAINING PROTEIN"/>
    <property type="match status" value="1"/>
</dbReference>
<keyword evidence="1" id="KW-0805">Transcription regulation</keyword>
<organism evidence="7 8">
    <name type="scientific">Rehmannia glutinosa</name>
    <name type="common">Chinese foxglove</name>
    <dbReference type="NCBI Taxonomy" id="99300"/>
    <lineage>
        <taxon>Eukaryota</taxon>
        <taxon>Viridiplantae</taxon>
        <taxon>Streptophyta</taxon>
        <taxon>Embryophyta</taxon>
        <taxon>Tracheophyta</taxon>
        <taxon>Spermatophyta</taxon>
        <taxon>Magnoliopsida</taxon>
        <taxon>eudicotyledons</taxon>
        <taxon>Gunneridae</taxon>
        <taxon>Pentapetalae</taxon>
        <taxon>asterids</taxon>
        <taxon>lamiids</taxon>
        <taxon>Lamiales</taxon>
        <taxon>Orobanchaceae</taxon>
        <taxon>Rehmannieae</taxon>
        <taxon>Rehmannia</taxon>
    </lineage>
</organism>
<gene>
    <name evidence="7" type="ORF">DH2020_018950</name>
</gene>
<evidence type="ECO:0000256" key="4">
    <source>
        <dbReference type="ARBA" id="ARBA00023242"/>
    </source>
</evidence>
<protein>
    <recommendedName>
        <fullName evidence="6">NAC domain-containing protein</fullName>
    </recommendedName>
</protein>
<dbReference type="InterPro" id="IPR036093">
    <property type="entry name" value="NAC_dom_sf"/>
</dbReference>
<feature type="domain" description="NAC" evidence="6">
    <location>
        <begin position="14"/>
        <end position="175"/>
    </location>
</feature>
<dbReference type="PANTHER" id="PTHR31744">
    <property type="entry name" value="PROTEIN CUP-SHAPED COTYLEDON 2-RELATED"/>
    <property type="match status" value="1"/>
</dbReference>
<dbReference type="PROSITE" id="PS51005">
    <property type="entry name" value="NAC"/>
    <property type="match status" value="1"/>
</dbReference>
<sequence>MDKFNFVRDGGSKLPPGFRFQPTDEEIVFQYLAPKIFSSPLPATVIPEINNIFSFDPLELPGLGSSEQDRYFFSNKESNYRNVNRSSRATCAGFWKVTGFHKQISCSKRMPIVGMRKTLVFYKGKNSCATRTDWFMHLYCISLPRNTACNIQQKKHSQGCLVQIGKWDLCHVFLKKRSAKAEDNGRHWNYDNFMTADESDTDSSCASSSSSDSDSSVVSEVSSSCANSETKTSHV</sequence>
<name>A0ABR0WMF1_REHGL</name>
<evidence type="ECO:0000313" key="8">
    <source>
        <dbReference type="Proteomes" id="UP001318860"/>
    </source>
</evidence>
<feature type="region of interest" description="Disordered" evidence="5">
    <location>
        <begin position="197"/>
        <end position="235"/>
    </location>
</feature>
<evidence type="ECO:0000259" key="6">
    <source>
        <dbReference type="PROSITE" id="PS51005"/>
    </source>
</evidence>
<dbReference type="InterPro" id="IPR003441">
    <property type="entry name" value="NAC-dom"/>
</dbReference>
<keyword evidence="2" id="KW-0238">DNA-binding</keyword>
<reference evidence="7 8" key="1">
    <citation type="journal article" date="2021" name="Comput. Struct. Biotechnol. J.">
        <title>De novo genome assembly of the potent medicinal plant Rehmannia glutinosa using nanopore technology.</title>
        <authorList>
            <person name="Ma L."/>
            <person name="Dong C."/>
            <person name="Song C."/>
            <person name="Wang X."/>
            <person name="Zheng X."/>
            <person name="Niu Y."/>
            <person name="Chen S."/>
            <person name="Feng W."/>
        </authorList>
    </citation>
    <scope>NUCLEOTIDE SEQUENCE [LARGE SCALE GENOMIC DNA]</scope>
    <source>
        <strain evidence="7">DH-2019</strain>
    </source>
</reference>
<accession>A0ABR0WMF1</accession>
<evidence type="ECO:0000256" key="1">
    <source>
        <dbReference type="ARBA" id="ARBA00023015"/>
    </source>
</evidence>
<evidence type="ECO:0000313" key="7">
    <source>
        <dbReference type="EMBL" id="KAK6148038.1"/>
    </source>
</evidence>
<keyword evidence="3" id="KW-0804">Transcription</keyword>
<keyword evidence="4" id="KW-0539">Nucleus</keyword>
<evidence type="ECO:0000256" key="5">
    <source>
        <dbReference type="SAM" id="MobiDB-lite"/>
    </source>
</evidence>
<dbReference type="Proteomes" id="UP001318860">
    <property type="component" value="Unassembled WGS sequence"/>
</dbReference>
<dbReference type="Pfam" id="PF02365">
    <property type="entry name" value="NAM"/>
    <property type="match status" value="1"/>
</dbReference>
<dbReference type="Gene3D" id="2.170.150.80">
    <property type="entry name" value="NAC domain"/>
    <property type="match status" value="1"/>
</dbReference>
<keyword evidence="8" id="KW-1185">Reference proteome</keyword>
<evidence type="ECO:0000256" key="3">
    <source>
        <dbReference type="ARBA" id="ARBA00023163"/>
    </source>
</evidence>
<feature type="compositionally biased region" description="Low complexity" evidence="5">
    <location>
        <begin position="202"/>
        <end position="235"/>
    </location>
</feature>
<dbReference type="SUPFAM" id="SSF101941">
    <property type="entry name" value="NAC domain"/>
    <property type="match status" value="1"/>
</dbReference>
<evidence type="ECO:0000256" key="2">
    <source>
        <dbReference type="ARBA" id="ARBA00023125"/>
    </source>
</evidence>
<dbReference type="EMBL" id="JABTTQ020000010">
    <property type="protein sequence ID" value="KAK6148038.1"/>
    <property type="molecule type" value="Genomic_DNA"/>
</dbReference>